<dbReference type="Pfam" id="PF03745">
    <property type="entry name" value="DUF309"/>
    <property type="match status" value="1"/>
</dbReference>
<proteinExistence type="predicted"/>
<dbReference type="SUPFAM" id="SSF140663">
    <property type="entry name" value="TTHA0068-like"/>
    <property type="match status" value="1"/>
</dbReference>
<protein>
    <submittedName>
        <fullName evidence="1">DUF309 domain-containing protein</fullName>
    </submittedName>
</protein>
<evidence type="ECO:0000313" key="1">
    <source>
        <dbReference type="EMBL" id="TSD14884.1"/>
    </source>
</evidence>
<reference evidence="1 2" key="1">
    <citation type="submission" date="2018-06" db="EMBL/GenBank/DDBJ databases">
        <title>Natronomonas sp. F16-60 a new haloarchaeon isolated from a solar saltern of Isla Cristina, Huelva, Spain.</title>
        <authorList>
            <person name="Duran-Viseras A."/>
            <person name="Sanchez-Porro C."/>
            <person name="Ventosa A."/>
        </authorList>
    </citation>
    <scope>NUCLEOTIDE SEQUENCE [LARGE SCALE GENOMIC DNA]</scope>
    <source>
        <strain evidence="1 2">F16-60</strain>
    </source>
</reference>
<name>A0A554NBX7_9EURY</name>
<dbReference type="InParanoid" id="A0A554NBX7"/>
<sequence length="208" mass="21950">MSDRVRAGAALFNAGHHLAAHDPWEAAWLPLESGPDERLCHGLIQTAAATHHAPDNVDGATTLAAGARDYLDGLDGHRGVALAPVHDWLDALAADPGVIRERDPPELRVGGAVVTPGDLEFPAASVAAPHLAAARGEDAAADLLERAAAFGRADLADGETTSPFVTLVLEVLDPERPDAMPLSRLRDHVQRREQRVQDVSGLFDADEG</sequence>
<dbReference type="AlphaFoldDB" id="A0A554NBX7"/>
<dbReference type="Gene3D" id="1.10.3450.10">
    <property type="entry name" value="TTHA0068-like"/>
    <property type="match status" value="1"/>
</dbReference>
<evidence type="ECO:0000313" key="2">
    <source>
        <dbReference type="Proteomes" id="UP000319894"/>
    </source>
</evidence>
<dbReference type="InterPro" id="IPR023203">
    <property type="entry name" value="TTHA0068_sf"/>
</dbReference>
<gene>
    <name evidence="1" type="ORF">DP107_06150</name>
</gene>
<dbReference type="Proteomes" id="UP000319894">
    <property type="component" value="Unassembled WGS sequence"/>
</dbReference>
<comment type="caution">
    <text evidence="1">The sequence shown here is derived from an EMBL/GenBank/DDBJ whole genome shotgun (WGS) entry which is preliminary data.</text>
</comment>
<organism evidence="1 2">
    <name type="scientific">Haloglomus irregulare</name>
    <dbReference type="NCBI Taxonomy" id="2234134"/>
    <lineage>
        <taxon>Archaea</taxon>
        <taxon>Methanobacteriati</taxon>
        <taxon>Methanobacteriota</taxon>
        <taxon>Stenosarchaea group</taxon>
        <taxon>Halobacteria</taxon>
        <taxon>Halobacteriales</taxon>
        <taxon>Natronomonadaceae</taxon>
        <taxon>Haloglomus</taxon>
    </lineage>
</organism>
<dbReference type="InterPro" id="IPR005500">
    <property type="entry name" value="DUF309"/>
</dbReference>
<keyword evidence="2" id="KW-1185">Reference proteome</keyword>
<accession>A0A554NBX7</accession>
<dbReference type="EMBL" id="QMDX01000003">
    <property type="protein sequence ID" value="TSD14884.1"/>
    <property type="molecule type" value="Genomic_DNA"/>
</dbReference>